<dbReference type="HOGENOM" id="CLU_115301_2_0_4"/>
<evidence type="ECO:0000256" key="1">
    <source>
        <dbReference type="ARBA" id="ARBA00007074"/>
    </source>
</evidence>
<dbReference type="KEGG" id="dac:Daci_1646"/>
<dbReference type="SUPFAM" id="SSF54001">
    <property type="entry name" value="Cysteine proteinases"/>
    <property type="match status" value="1"/>
</dbReference>
<reference evidence="6 8" key="1">
    <citation type="journal article" date="2004" name="Appl. Environ. Microbiol.">
        <title>Mineralization of individual congeners of linear alkylbenzenesulfonate by defined pairs of heterotrophic bacteria.</title>
        <authorList>
            <person name="Schleheck D."/>
            <person name="Knepper T.P."/>
            <person name="Fischer K."/>
            <person name="Cook A.M."/>
        </authorList>
    </citation>
    <scope>NUCLEOTIDE SEQUENCE [LARGE SCALE GENOMIC DNA]</scope>
    <source>
        <strain evidence="8">DSM 14801 / SPH-1</strain>
        <strain evidence="6">SPH-1</strain>
    </source>
</reference>
<keyword evidence="3" id="KW-0378">Hydrolase</keyword>
<keyword evidence="2" id="KW-0645">Protease</keyword>
<evidence type="ECO:0000259" key="5">
    <source>
        <dbReference type="PROSITE" id="PS51935"/>
    </source>
</evidence>
<keyword evidence="8" id="KW-1185">Reference proteome</keyword>
<evidence type="ECO:0000313" key="8">
    <source>
        <dbReference type="Proteomes" id="UP000000784"/>
    </source>
</evidence>
<dbReference type="STRING" id="398578.Daci_1646"/>
<gene>
    <name evidence="6" type="ordered locus">Daci_1646</name>
    <name evidence="7" type="ordered locus">Daci_4081</name>
</gene>
<dbReference type="EMBL" id="CP000884">
    <property type="protein sequence ID" value="ABX34289.1"/>
    <property type="molecule type" value="Genomic_DNA"/>
</dbReference>
<dbReference type="InterPro" id="IPR000064">
    <property type="entry name" value="NLP_P60_dom"/>
</dbReference>
<dbReference type="GO" id="GO:0008234">
    <property type="term" value="F:cysteine-type peptidase activity"/>
    <property type="evidence" value="ECO:0007669"/>
    <property type="project" value="UniProtKB-KW"/>
</dbReference>
<evidence type="ECO:0000313" key="6">
    <source>
        <dbReference type="EMBL" id="ABX34289.1"/>
    </source>
</evidence>
<comment type="similarity">
    <text evidence="1">Belongs to the peptidase C40 family.</text>
</comment>
<proteinExistence type="inferred from homology"/>
<name>A9BYF0_DELAS</name>
<dbReference type="GeneID" id="25359887"/>
<evidence type="ECO:0000256" key="4">
    <source>
        <dbReference type="ARBA" id="ARBA00022807"/>
    </source>
</evidence>
<protein>
    <submittedName>
        <fullName evidence="6">NLP/P60 protein</fullName>
    </submittedName>
</protein>
<dbReference type="GO" id="GO:0006508">
    <property type="term" value="P:proteolysis"/>
    <property type="evidence" value="ECO:0007669"/>
    <property type="project" value="UniProtKB-KW"/>
</dbReference>
<organism evidence="6 8">
    <name type="scientific">Delftia acidovorans (strain DSM 14801 / SPH-1)</name>
    <dbReference type="NCBI Taxonomy" id="398578"/>
    <lineage>
        <taxon>Bacteria</taxon>
        <taxon>Pseudomonadati</taxon>
        <taxon>Pseudomonadota</taxon>
        <taxon>Betaproteobacteria</taxon>
        <taxon>Burkholderiales</taxon>
        <taxon>Comamonadaceae</taxon>
        <taxon>Delftia</taxon>
    </lineage>
</organism>
<evidence type="ECO:0000256" key="2">
    <source>
        <dbReference type="ARBA" id="ARBA00022670"/>
    </source>
</evidence>
<evidence type="ECO:0000256" key="3">
    <source>
        <dbReference type="ARBA" id="ARBA00022801"/>
    </source>
</evidence>
<keyword evidence="4" id="KW-0788">Thiol protease</keyword>
<dbReference type="Gene3D" id="3.90.1720.10">
    <property type="entry name" value="endopeptidase domain like (from Nostoc punctiforme)"/>
    <property type="match status" value="1"/>
</dbReference>
<accession>A9BYF0</accession>
<sequence length="136" mass="15030">MSDLIDAARKYLGVPFRHRGRTAAGLDCAGLGVLAYRDCGIDVPDVRAYGREPFKNGLMEGLRAALGDPVDDGPLPGDVVVMRFDKDPHHVALIAKAPYADELTMIHADSMHGRVVEHRLSEDWRARIVAVYRRPL</sequence>
<reference evidence="8" key="2">
    <citation type="submission" date="2007-11" db="EMBL/GenBank/DDBJ databases">
        <title>Complete sequence of Delftia acidovorans DSM 14801 / SPH-1.</title>
        <authorList>
            <person name="Copeland A."/>
            <person name="Lucas S."/>
            <person name="Lapidus A."/>
            <person name="Barry K."/>
            <person name="Glavina del Rio T."/>
            <person name="Dalin E."/>
            <person name="Tice H."/>
            <person name="Pitluck S."/>
            <person name="Lowry S."/>
            <person name="Clum A."/>
            <person name="Schmutz J."/>
            <person name="Larimer F."/>
            <person name="Land M."/>
            <person name="Hauser L."/>
            <person name="Kyrpides N."/>
            <person name="Kim E."/>
            <person name="Schleheck D."/>
            <person name="Richardson P."/>
        </authorList>
    </citation>
    <scope>NUCLEOTIDE SEQUENCE [LARGE SCALE GENOMIC DNA]</scope>
    <source>
        <strain evidence="8">DSM 14801 / SPH-1</strain>
    </source>
</reference>
<dbReference type="KEGG" id="dac:Daci_4081"/>
<dbReference type="InterPro" id="IPR038765">
    <property type="entry name" value="Papain-like_cys_pep_sf"/>
</dbReference>
<dbReference type="EMBL" id="CP000884">
    <property type="protein sequence ID" value="ABX36712.1"/>
    <property type="molecule type" value="Genomic_DNA"/>
</dbReference>
<feature type="domain" description="NlpC/P60" evidence="5">
    <location>
        <begin position="1"/>
        <end position="135"/>
    </location>
</feature>
<dbReference type="AlphaFoldDB" id="A9BYF0"/>
<dbReference type="eggNOG" id="COG0791">
    <property type="taxonomic scope" value="Bacteria"/>
</dbReference>
<dbReference type="PROSITE" id="PS51935">
    <property type="entry name" value="NLPC_P60"/>
    <property type="match status" value="1"/>
</dbReference>
<reference evidence="6" key="3">
    <citation type="submission" date="2007-11" db="EMBL/GenBank/DDBJ databases">
        <authorList>
            <consortium name="US DOE Joint Genome Institute"/>
            <person name="Copeland A."/>
            <person name="Lucas S."/>
            <person name="Lapidus A."/>
            <person name="Barry K."/>
            <person name="Glavina del Rio T."/>
            <person name="Dalin E."/>
            <person name="Tice H."/>
            <person name="Pitluck S."/>
            <person name="Lowry S."/>
            <person name="Clum A."/>
            <person name="Schmutz J."/>
            <person name="Larimer F."/>
            <person name="Land M."/>
            <person name="Hauser L."/>
            <person name="Kyrpides N."/>
            <person name="Kim E."/>
            <person name="Schleheck D."/>
            <person name="Richardson P."/>
        </authorList>
    </citation>
    <scope>NUCLEOTIDE SEQUENCE</scope>
    <source>
        <strain evidence="6">SPH-1</strain>
    </source>
</reference>
<evidence type="ECO:0000313" key="7">
    <source>
        <dbReference type="EMBL" id="ABX36712.1"/>
    </source>
</evidence>
<dbReference type="Proteomes" id="UP000000784">
    <property type="component" value="Chromosome"/>
</dbReference>
<dbReference type="RefSeq" id="WP_012203574.1">
    <property type="nucleotide sequence ID" value="NC_010002.1"/>
</dbReference>
<dbReference type="Pfam" id="PF00877">
    <property type="entry name" value="NLPC_P60"/>
    <property type="match status" value="1"/>
</dbReference>